<dbReference type="EMBL" id="BLXT01008064">
    <property type="protein sequence ID" value="GFO45573.1"/>
    <property type="molecule type" value="Genomic_DNA"/>
</dbReference>
<protein>
    <submittedName>
        <fullName evidence="1">Uncharacterized protein</fullName>
    </submittedName>
</protein>
<reference evidence="1 2" key="1">
    <citation type="journal article" date="2021" name="Elife">
        <title>Chloroplast acquisition without the gene transfer in kleptoplastic sea slugs, Plakobranchus ocellatus.</title>
        <authorList>
            <person name="Maeda T."/>
            <person name="Takahashi S."/>
            <person name="Yoshida T."/>
            <person name="Shimamura S."/>
            <person name="Takaki Y."/>
            <person name="Nagai Y."/>
            <person name="Toyoda A."/>
            <person name="Suzuki Y."/>
            <person name="Arimoto A."/>
            <person name="Ishii H."/>
            <person name="Satoh N."/>
            <person name="Nishiyama T."/>
            <person name="Hasebe M."/>
            <person name="Maruyama T."/>
            <person name="Minagawa J."/>
            <person name="Obokata J."/>
            <person name="Shigenobu S."/>
        </authorList>
    </citation>
    <scope>NUCLEOTIDE SEQUENCE [LARGE SCALE GENOMIC DNA]</scope>
</reference>
<evidence type="ECO:0000313" key="2">
    <source>
        <dbReference type="Proteomes" id="UP000735302"/>
    </source>
</evidence>
<evidence type="ECO:0000313" key="1">
    <source>
        <dbReference type="EMBL" id="GFO45573.1"/>
    </source>
</evidence>
<accession>A0AAV4DMM4</accession>
<dbReference type="AlphaFoldDB" id="A0AAV4DMM4"/>
<keyword evidence="2" id="KW-1185">Reference proteome</keyword>
<organism evidence="1 2">
    <name type="scientific">Plakobranchus ocellatus</name>
    <dbReference type="NCBI Taxonomy" id="259542"/>
    <lineage>
        <taxon>Eukaryota</taxon>
        <taxon>Metazoa</taxon>
        <taxon>Spiralia</taxon>
        <taxon>Lophotrochozoa</taxon>
        <taxon>Mollusca</taxon>
        <taxon>Gastropoda</taxon>
        <taxon>Heterobranchia</taxon>
        <taxon>Euthyneura</taxon>
        <taxon>Panpulmonata</taxon>
        <taxon>Sacoglossa</taxon>
        <taxon>Placobranchoidea</taxon>
        <taxon>Plakobranchidae</taxon>
        <taxon>Plakobranchus</taxon>
    </lineage>
</organism>
<proteinExistence type="predicted"/>
<name>A0AAV4DMM4_9GAST</name>
<dbReference type="Proteomes" id="UP000735302">
    <property type="component" value="Unassembled WGS sequence"/>
</dbReference>
<comment type="caution">
    <text evidence="1">The sequence shown here is derived from an EMBL/GenBank/DDBJ whole genome shotgun (WGS) entry which is preliminary data.</text>
</comment>
<sequence length="94" mass="10771">MQRRTARICIIKENERKNCCPLSILNSKGKTSETVCSPISLLQTVAPHFYKPRTRSQVSRRCRITRQPLICRPGRAPKPPLVEEALTICRRKAL</sequence>
<gene>
    <name evidence="1" type="ORF">PoB_007207800</name>
</gene>